<dbReference type="EMBL" id="FRBL01000009">
    <property type="protein sequence ID" value="SHM60707.1"/>
    <property type="molecule type" value="Genomic_DNA"/>
</dbReference>
<name>A0A1M7K796_9BACT</name>
<evidence type="ECO:0000313" key="3">
    <source>
        <dbReference type="Proteomes" id="UP000184420"/>
    </source>
</evidence>
<accession>A0A1M7K796</accession>
<dbReference type="OrthoDB" id="2149806at2"/>
<reference evidence="2 3" key="1">
    <citation type="submission" date="2016-11" db="EMBL/GenBank/DDBJ databases">
        <authorList>
            <person name="Jaros S."/>
            <person name="Januszkiewicz K."/>
            <person name="Wedrychowicz H."/>
        </authorList>
    </citation>
    <scope>NUCLEOTIDE SEQUENCE [LARGE SCALE GENOMIC DNA]</scope>
    <source>
        <strain evidence="2 3">DSM 27406</strain>
    </source>
</reference>
<gene>
    <name evidence="2" type="ORF">SAMN05444266_109170</name>
</gene>
<evidence type="ECO:0000313" key="2">
    <source>
        <dbReference type="EMBL" id="SHM60707.1"/>
    </source>
</evidence>
<dbReference type="PANTHER" id="PTHR43162">
    <property type="match status" value="1"/>
</dbReference>
<dbReference type="AlphaFoldDB" id="A0A1M7K796"/>
<feature type="domain" description="NAD(P)-binding" evidence="1">
    <location>
        <begin position="7"/>
        <end position="117"/>
    </location>
</feature>
<dbReference type="InterPro" id="IPR016040">
    <property type="entry name" value="NAD(P)-bd_dom"/>
</dbReference>
<dbReference type="Gene3D" id="3.90.25.10">
    <property type="entry name" value="UDP-galactose 4-epimerase, domain 1"/>
    <property type="match status" value="1"/>
</dbReference>
<evidence type="ECO:0000259" key="1">
    <source>
        <dbReference type="Pfam" id="PF13460"/>
    </source>
</evidence>
<organism evidence="2 3">
    <name type="scientific">Chitinophaga jiangningensis</name>
    <dbReference type="NCBI Taxonomy" id="1419482"/>
    <lineage>
        <taxon>Bacteria</taxon>
        <taxon>Pseudomonadati</taxon>
        <taxon>Bacteroidota</taxon>
        <taxon>Chitinophagia</taxon>
        <taxon>Chitinophagales</taxon>
        <taxon>Chitinophagaceae</taxon>
        <taxon>Chitinophaga</taxon>
    </lineage>
</organism>
<dbReference type="SUPFAM" id="SSF51735">
    <property type="entry name" value="NAD(P)-binding Rossmann-fold domains"/>
    <property type="match status" value="1"/>
</dbReference>
<protein>
    <submittedName>
        <fullName evidence="2">Uncharacterized conserved protein YbjT, contains NAD(P)-binding and DUF2867 domains</fullName>
    </submittedName>
</protein>
<dbReference type="STRING" id="1419482.SAMN05444266_109170"/>
<keyword evidence="3" id="KW-1185">Reference proteome</keyword>
<dbReference type="InterPro" id="IPR051604">
    <property type="entry name" value="Ergot_Alk_Oxidoreductase"/>
</dbReference>
<dbReference type="PANTHER" id="PTHR43162:SF1">
    <property type="entry name" value="PRESTALK A DIFFERENTIATION PROTEIN A"/>
    <property type="match status" value="1"/>
</dbReference>
<dbReference type="Proteomes" id="UP000184420">
    <property type="component" value="Unassembled WGS sequence"/>
</dbReference>
<dbReference type="Pfam" id="PF13460">
    <property type="entry name" value="NAD_binding_10"/>
    <property type="match status" value="1"/>
</dbReference>
<proteinExistence type="predicted"/>
<dbReference type="Gene3D" id="3.40.50.720">
    <property type="entry name" value="NAD(P)-binding Rossmann-like Domain"/>
    <property type="match status" value="1"/>
</dbReference>
<sequence length="299" mass="32198">MKIVITGALGHISKPLVTSLIADGHQVTVISRNPDNQAAIQQLGATAAVGSVEDVDFLTQVFTGADAVYTMVPPNNYFDHSLNLVEYYRRLGRNYATAIAAAGIKRVVNLSSIGAHLQKGNGILIGANNVEQLLNTLPADVAITHMRPTSFYYNLFPYIHMIKSTGRITSNYAGTDLIPWVAPVDIAAAVAEELVRPFNGRDVRYVVSEEVTCDDTAATLGAAIGLPDLRWELVPDEAVTAGLIEIGMNPEIAAGLVEMYAGLHSGLLAEHYHLHKPAQFGKVKLKDFAKDFAAAYAQN</sequence>
<dbReference type="InterPro" id="IPR036291">
    <property type="entry name" value="NAD(P)-bd_dom_sf"/>
</dbReference>
<dbReference type="RefSeq" id="WP_073086026.1">
    <property type="nucleotide sequence ID" value="NZ_FRBL01000009.1"/>
</dbReference>